<comment type="caution">
    <text evidence="1">The sequence shown here is derived from an EMBL/GenBank/DDBJ whole genome shotgun (WGS) entry which is preliminary data.</text>
</comment>
<evidence type="ECO:0000313" key="2">
    <source>
        <dbReference type="Proteomes" id="UP000577724"/>
    </source>
</evidence>
<reference evidence="1 2" key="1">
    <citation type="submission" date="2020-05" db="EMBL/GenBank/DDBJ databases">
        <title>Genome Sequencing of Type Strains.</title>
        <authorList>
            <person name="Lemaire J.F."/>
            <person name="Inderbitzin P."/>
            <person name="Gregorio O.A."/>
            <person name="Collins S.B."/>
            <person name="Wespe N."/>
            <person name="Knight-Connoni V."/>
        </authorList>
    </citation>
    <scope>NUCLEOTIDE SEQUENCE [LARGE SCALE GENOMIC DNA]</scope>
    <source>
        <strain evidence="1 2">DSM 19942</strain>
    </source>
</reference>
<keyword evidence="2" id="KW-1185">Reference proteome</keyword>
<gene>
    <name evidence="1" type="ORF">HP548_00685</name>
</gene>
<evidence type="ECO:0000313" key="1">
    <source>
        <dbReference type="EMBL" id="NUU52626.1"/>
    </source>
</evidence>
<sequence length="85" mass="9763">MNEVIEQNAVSWIFPGAVPLQQLQRFKEVAEVSFVSIAIEEGCLEFYGAQAHTIMCTDWANENKFQYIQVLDDVFKNFKDKAGWS</sequence>
<name>A0ABX2MCD1_9BACL</name>
<dbReference type="Proteomes" id="UP000577724">
    <property type="component" value="Unassembled WGS sequence"/>
</dbReference>
<protein>
    <submittedName>
        <fullName evidence="1">Uncharacterized protein</fullName>
    </submittedName>
</protein>
<dbReference type="EMBL" id="JABMCC010000074">
    <property type="protein sequence ID" value="NUU52626.1"/>
    <property type="molecule type" value="Genomic_DNA"/>
</dbReference>
<organism evidence="1 2">
    <name type="scientific">Paenibacillus taichungensis</name>
    <dbReference type="NCBI Taxonomy" id="484184"/>
    <lineage>
        <taxon>Bacteria</taxon>
        <taxon>Bacillati</taxon>
        <taxon>Bacillota</taxon>
        <taxon>Bacilli</taxon>
        <taxon>Bacillales</taxon>
        <taxon>Paenibacillaceae</taxon>
        <taxon>Paenibacillus</taxon>
    </lineage>
</organism>
<proteinExistence type="predicted"/>
<dbReference type="RefSeq" id="WP_415640069.1">
    <property type="nucleotide sequence ID" value="NZ_CBCRYD010000001.1"/>
</dbReference>
<accession>A0ABX2MCD1</accession>